<evidence type="ECO:0000256" key="7">
    <source>
        <dbReference type="ARBA" id="ARBA00022692"/>
    </source>
</evidence>
<dbReference type="Gene3D" id="6.10.340.10">
    <property type="match status" value="1"/>
</dbReference>
<dbReference type="Gene3D" id="3.30.565.10">
    <property type="entry name" value="Histidine kinase-like ATPase, C-terminal domain"/>
    <property type="match status" value="1"/>
</dbReference>
<dbReference type="CDD" id="cd06225">
    <property type="entry name" value="HAMP"/>
    <property type="match status" value="1"/>
</dbReference>
<evidence type="ECO:0000256" key="14">
    <source>
        <dbReference type="SAM" id="Phobius"/>
    </source>
</evidence>
<dbReference type="SMART" id="SM00387">
    <property type="entry name" value="HATPase_c"/>
    <property type="match status" value="1"/>
</dbReference>
<dbReference type="CDD" id="cd00075">
    <property type="entry name" value="HATPase"/>
    <property type="match status" value="1"/>
</dbReference>
<dbReference type="Pfam" id="PF02518">
    <property type="entry name" value="HATPase_c"/>
    <property type="match status" value="1"/>
</dbReference>
<evidence type="ECO:0000256" key="6">
    <source>
        <dbReference type="ARBA" id="ARBA00022679"/>
    </source>
</evidence>
<dbReference type="SUPFAM" id="SSF55874">
    <property type="entry name" value="ATPase domain of HSP90 chaperone/DNA topoisomerase II/histidine kinase"/>
    <property type="match status" value="1"/>
</dbReference>
<proteinExistence type="predicted"/>
<dbReference type="InterPro" id="IPR036097">
    <property type="entry name" value="HisK_dim/P_sf"/>
</dbReference>
<keyword evidence="9 17" id="KW-0418">Kinase</keyword>
<dbReference type="RefSeq" id="WP_377918535.1">
    <property type="nucleotide sequence ID" value="NZ_JBHRZT010000072.1"/>
</dbReference>
<evidence type="ECO:0000256" key="10">
    <source>
        <dbReference type="ARBA" id="ARBA00022840"/>
    </source>
</evidence>
<feature type="domain" description="HAMP" evidence="16">
    <location>
        <begin position="189"/>
        <end position="241"/>
    </location>
</feature>
<evidence type="ECO:0000256" key="1">
    <source>
        <dbReference type="ARBA" id="ARBA00000085"/>
    </source>
</evidence>
<reference evidence="18" key="1">
    <citation type="journal article" date="2019" name="Int. J. Syst. Evol. Microbiol.">
        <title>The Global Catalogue of Microorganisms (GCM) 10K type strain sequencing project: providing services to taxonomists for standard genome sequencing and annotation.</title>
        <authorList>
            <consortium name="The Broad Institute Genomics Platform"/>
            <consortium name="The Broad Institute Genome Sequencing Center for Infectious Disease"/>
            <person name="Wu L."/>
            <person name="Ma J."/>
        </authorList>
    </citation>
    <scope>NUCLEOTIDE SEQUENCE [LARGE SCALE GENOMIC DNA]</scope>
    <source>
        <strain evidence="18">CCUG 61889</strain>
    </source>
</reference>
<feature type="transmembrane region" description="Helical" evidence="14">
    <location>
        <begin position="12"/>
        <end position="35"/>
    </location>
</feature>
<dbReference type="GO" id="GO:0016301">
    <property type="term" value="F:kinase activity"/>
    <property type="evidence" value="ECO:0007669"/>
    <property type="project" value="UniProtKB-KW"/>
</dbReference>
<sequence>MKWNSFSFQAKFRIMVSTIICMTILFSFLFIHFLYRDIYVKDIEKSLLQEGNKIASHYEGGEITDELKQNVAWHNSISESEILLVDNPRELSACLPFEMNHRALISENERRKLLAGKHLVKVGYEERFERNIMGVVIPLLDQERLKGIIYLYLPLSPIEEVFNKSTPILLLTGILFFLFMVVFGNKLVRSLVTPIREMEAFSQHIAQGDFSIRLPVKSKDELGHLALAFNQMIEALENQDQQKKEFLANVSHELRTPLSYVKGYSEVLKDEMYQSKEEALRYVNLIHRESDRMHRLVKDLLDLAQLEADMYPMKKEPLVLAQVLDDTIEKFIPAFKQKQLAYEVNLDWDVIMNGDSDRLSQVFYNLIDNAVKYNRVNGKVSLSLFVKNNKIHLSVKDTGIGILAEDIPHLGERFFRADKARTRTKGGTGLGLAIVKQIVQRHNGKIGIMSTWNEGTTVTLCFPLEYFE</sequence>
<comment type="subcellular location">
    <subcellularLocation>
        <location evidence="2">Cell membrane</location>
        <topology evidence="2">Multi-pass membrane protein</topology>
    </subcellularLocation>
</comment>
<feature type="domain" description="Histidine kinase" evidence="15">
    <location>
        <begin position="249"/>
        <end position="466"/>
    </location>
</feature>
<dbReference type="SMART" id="SM00388">
    <property type="entry name" value="HisKA"/>
    <property type="match status" value="1"/>
</dbReference>
<keyword evidence="18" id="KW-1185">Reference proteome</keyword>
<dbReference type="InterPro" id="IPR005467">
    <property type="entry name" value="His_kinase_dom"/>
</dbReference>
<keyword evidence="4" id="KW-1003">Cell membrane</keyword>
<evidence type="ECO:0000313" key="18">
    <source>
        <dbReference type="Proteomes" id="UP001595752"/>
    </source>
</evidence>
<dbReference type="SUPFAM" id="SSF47384">
    <property type="entry name" value="Homodimeric domain of signal transducing histidine kinase"/>
    <property type="match status" value="1"/>
</dbReference>
<evidence type="ECO:0000256" key="4">
    <source>
        <dbReference type="ARBA" id="ARBA00022475"/>
    </source>
</evidence>
<keyword evidence="12" id="KW-0902">Two-component regulatory system</keyword>
<dbReference type="EMBL" id="JBHRZT010000072">
    <property type="protein sequence ID" value="MFC3886167.1"/>
    <property type="molecule type" value="Genomic_DNA"/>
</dbReference>
<dbReference type="Gene3D" id="1.10.287.130">
    <property type="match status" value="1"/>
</dbReference>
<evidence type="ECO:0000256" key="13">
    <source>
        <dbReference type="ARBA" id="ARBA00023136"/>
    </source>
</evidence>
<evidence type="ECO:0000256" key="12">
    <source>
        <dbReference type="ARBA" id="ARBA00023012"/>
    </source>
</evidence>
<evidence type="ECO:0000259" key="15">
    <source>
        <dbReference type="PROSITE" id="PS50109"/>
    </source>
</evidence>
<evidence type="ECO:0000256" key="9">
    <source>
        <dbReference type="ARBA" id="ARBA00022777"/>
    </source>
</evidence>
<evidence type="ECO:0000259" key="16">
    <source>
        <dbReference type="PROSITE" id="PS50885"/>
    </source>
</evidence>
<keyword evidence="6" id="KW-0808">Transferase</keyword>
<evidence type="ECO:0000256" key="5">
    <source>
        <dbReference type="ARBA" id="ARBA00022553"/>
    </source>
</evidence>
<dbReference type="InterPro" id="IPR003661">
    <property type="entry name" value="HisK_dim/P_dom"/>
</dbReference>
<dbReference type="InterPro" id="IPR003660">
    <property type="entry name" value="HAMP_dom"/>
</dbReference>
<accession>A0ABV8BAI2</accession>
<dbReference type="PROSITE" id="PS50109">
    <property type="entry name" value="HIS_KIN"/>
    <property type="match status" value="1"/>
</dbReference>
<dbReference type="PANTHER" id="PTHR45528:SF1">
    <property type="entry name" value="SENSOR HISTIDINE KINASE CPXA"/>
    <property type="match status" value="1"/>
</dbReference>
<protein>
    <recommendedName>
        <fullName evidence="3">histidine kinase</fullName>
        <ecNumber evidence="3">2.7.13.3</ecNumber>
    </recommendedName>
</protein>
<evidence type="ECO:0000256" key="2">
    <source>
        <dbReference type="ARBA" id="ARBA00004651"/>
    </source>
</evidence>
<dbReference type="Proteomes" id="UP001595752">
    <property type="component" value="Unassembled WGS sequence"/>
</dbReference>
<keyword evidence="7 14" id="KW-0812">Transmembrane</keyword>
<keyword evidence="10" id="KW-0067">ATP-binding</keyword>
<dbReference type="SMART" id="SM00304">
    <property type="entry name" value="HAMP"/>
    <property type="match status" value="1"/>
</dbReference>
<dbReference type="InterPro" id="IPR036890">
    <property type="entry name" value="HATPase_C_sf"/>
</dbReference>
<dbReference type="InterPro" id="IPR004358">
    <property type="entry name" value="Sig_transdc_His_kin-like_C"/>
</dbReference>
<feature type="transmembrane region" description="Helical" evidence="14">
    <location>
        <begin position="168"/>
        <end position="188"/>
    </location>
</feature>
<organism evidence="17 18">
    <name type="scientific">Bacillus songklensis</name>
    <dbReference type="NCBI Taxonomy" id="1069116"/>
    <lineage>
        <taxon>Bacteria</taxon>
        <taxon>Bacillati</taxon>
        <taxon>Bacillota</taxon>
        <taxon>Bacilli</taxon>
        <taxon>Bacillales</taxon>
        <taxon>Bacillaceae</taxon>
        <taxon>Bacillus</taxon>
    </lineage>
</organism>
<gene>
    <name evidence="17" type="ORF">ACFOU2_22840</name>
</gene>
<keyword evidence="8" id="KW-0547">Nucleotide-binding</keyword>
<dbReference type="PANTHER" id="PTHR45528">
    <property type="entry name" value="SENSOR HISTIDINE KINASE CPXA"/>
    <property type="match status" value="1"/>
</dbReference>
<dbReference type="PROSITE" id="PS50885">
    <property type="entry name" value="HAMP"/>
    <property type="match status" value="1"/>
</dbReference>
<keyword evidence="5" id="KW-0597">Phosphoprotein</keyword>
<dbReference type="CDD" id="cd00082">
    <property type="entry name" value="HisKA"/>
    <property type="match status" value="1"/>
</dbReference>
<dbReference type="Pfam" id="PF00672">
    <property type="entry name" value="HAMP"/>
    <property type="match status" value="1"/>
</dbReference>
<comment type="catalytic activity">
    <reaction evidence="1">
        <text>ATP + protein L-histidine = ADP + protein N-phospho-L-histidine.</text>
        <dbReference type="EC" id="2.7.13.3"/>
    </reaction>
</comment>
<dbReference type="EC" id="2.7.13.3" evidence="3"/>
<dbReference type="InterPro" id="IPR050398">
    <property type="entry name" value="HssS/ArlS-like"/>
</dbReference>
<evidence type="ECO:0000256" key="11">
    <source>
        <dbReference type="ARBA" id="ARBA00022989"/>
    </source>
</evidence>
<evidence type="ECO:0000256" key="8">
    <source>
        <dbReference type="ARBA" id="ARBA00022741"/>
    </source>
</evidence>
<dbReference type="InterPro" id="IPR003594">
    <property type="entry name" value="HATPase_dom"/>
</dbReference>
<evidence type="ECO:0000313" key="17">
    <source>
        <dbReference type="EMBL" id="MFC3886167.1"/>
    </source>
</evidence>
<evidence type="ECO:0000256" key="3">
    <source>
        <dbReference type="ARBA" id="ARBA00012438"/>
    </source>
</evidence>
<keyword evidence="11 14" id="KW-1133">Transmembrane helix</keyword>
<dbReference type="Pfam" id="PF00512">
    <property type="entry name" value="HisKA"/>
    <property type="match status" value="1"/>
</dbReference>
<name>A0ABV8BAI2_9BACI</name>
<comment type="caution">
    <text evidence="17">The sequence shown here is derived from an EMBL/GenBank/DDBJ whole genome shotgun (WGS) entry which is preliminary data.</text>
</comment>
<keyword evidence="13 14" id="KW-0472">Membrane</keyword>
<dbReference type="SUPFAM" id="SSF158472">
    <property type="entry name" value="HAMP domain-like"/>
    <property type="match status" value="1"/>
</dbReference>
<dbReference type="PRINTS" id="PR00344">
    <property type="entry name" value="BCTRLSENSOR"/>
</dbReference>